<dbReference type="RefSeq" id="WP_003369086.1">
    <property type="nucleotide sequence ID" value="NZ_JACBBA010000001.1"/>
</dbReference>
<dbReference type="Gene3D" id="3.40.980.10">
    <property type="entry name" value="MoaB/Mog-like domain"/>
    <property type="match status" value="1"/>
</dbReference>
<dbReference type="EMBL" id="SXFB01000007">
    <property type="protein sequence ID" value="NFV26667.1"/>
    <property type="molecule type" value="Genomic_DNA"/>
</dbReference>
<keyword evidence="2" id="KW-0501">Molybdenum cofactor biosynthesis</keyword>
<accession>A0A0M1LCW3</accession>
<dbReference type="InterPro" id="IPR036425">
    <property type="entry name" value="MoaB/Mog-like_dom_sf"/>
</dbReference>
<comment type="caution">
    <text evidence="4">The sequence shown here is derived from an EMBL/GenBank/DDBJ whole genome shotgun (WGS) entry which is preliminary data.</text>
</comment>
<evidence type="ECO:0000313" key="4">
    <source>
        <dbReference type="EMBL" id="NFF88977.1"/>
    </source>
</evidence>
<dbReference type="CDD" id="cd00886">
    <property type="entry name" value="MogA_MoaB"/>
    <property type="match status" value="1"/>
</dbReference>
<evidence type="ECO:0000256" key="2">
    <source>
        <dbReference type="ARBA" id="ARBA00023150"/>
    </source>
</evidence>
<dbReference type="PANTHER" id="PTHR43764:SF1">
    <property type="entry name" value="MOLYBDOPTERIN MOLYBDOTRANSFERASE"/>
    <property type="match status" value="1"/>
</dbReference>
<dbReference type="Pfam" id="PF00994">
    <property type="entry name" value="MoCF_biosynth"/>
    <property type="match status" value="1"/>
</dbReference>
<sequence>MYTVGIITSSDKGYVGEREDKSGAVIKEIVESNDFEVVRKIILPDDKERLSKEFIYMSDELNVNLILSTGGTGFSPRDITPEVTKMVIEREAPGICEAIRYYSLQITKRAMLSRAVSGIRGKTLIVNLPGSPKACKEALGFVLNDIKHGIDILLEKSKECARK</sequence>
<dbReference type="EMBL" id="SWOV01000045">
    <property type="protein sequence ID" value="NFF88977.1"/>
    <property type="molecule type" value="Genomic_DNA"/>
</dbReference>
<dbReference type="Proteomes" id="UP000476820">
    <property type="component" value="Unassembled WGS sequence"/>
</dbReference>
<dbReference type="AlphaFoldDB" id="A0A0M1LCW3"/>
<feature type="domain" description="MoaB/Mog" evidence="3">
    <location>
        <begin position="5"/>
        <end position="149"/>
    </location>
</feature>
<dbReference type="Proteomes" id="UP000486903">
    <property type="component" value="Unassembled WGS sequence"/>
</dbReference>
<dbReference type="SUPFAM" id="SSF53218">
    <property type="entry name" value="Molybdenum cofactor biosynthesis proteins"/>
    <property type="match status" value="1"/>
</dbReference>
<dbReference type="InterPro" id="IPR001453">
    <property type="entry name" value="MoaB/Mog_dom"/>
</dbReference>
<comment type="pathway">
    <text evidence="1">Cofactor biosynthesis; molybdopterin biosynthesis.</text>
</comment>
<evidence type="ECO:0000313" key="7">
    <source>
        <dbReference type="Proteomes" id="UP000473681"/>
    </source>
</evidence>
<dbReference type="OrthoDB" id="9784492at2"/>
<reference evidence="7 8" key="1">
    <citation type="submission" date="2019-04" db="EMBL/GenBank/DDBJ databases">
        <title>Genome sequencing of Clostridium botulinum Groups I-IV and Clostridium butyricum.</title>
        <authorList>
            <person name="Brunt J."/>
            <person name="Van Vliet A.H.M."/>
            <person name="Stringer S.C."/>
            <person name="Carter A.T."/>
            <person name="Peck M.W."/>
        </authorList>
    </citation>
    <scope>NUCLEOTIDE SEQUENCE [LARGE SCALE GENOMIC DNA]</scope>
    <source>
        <strain evidence="4 8">1605</strain>
        <strain evidence="6 9">BL81</strain>
        <strain evidence="5 7">CB-K-33E</strain>
    </source>
</reference>
<dbReference type="SMART" id="SM00852">
    <property type="entry name" value="MoCF_biosynth"/>
    <property type="match status" value="1"/>
</dbReference>
<dbReference type="NCBIfam" id="TIGR00177">
    <property type="entry name" value="molyb_syn"/>
    <property type="match status" value="1"/>
</dbReference>
<proteinExistence type="predicted"/>
<evidence type="ECO:0000313" key="5">
    <source>
        <dbReference type="EMBL" id="NFN34894.1"/>
    </source>
</evidence>
<protein>
    <submittedName>
        <fullName evidence="4">MogA/MoaB family molybdenum cofactor biosynthesis protein</fullName>
    </submittedName>
</protein>
<dbReference type="GO" id="GO:0006777">
    <property type="term" value="P:Mo-molybdopterin cofactor biosynthetic process"/>
    <property type="evidence" value="ECO:0007669"/>
    <property type="project" value="UniProtKB-KW"/>
</dbReference>
<organism evidence="4 8">
    <name type="scientific">Clostridium botulinum</name>
    <dbReference type="NCBI Taxonomy" id="1491"/>
    <lineage>
        <taxon>Bacteria</taxon>
        <taxon>Bacillati</taxon>
        <taxon>Bacillota</taxon>
        <taxon>Clostridia</taxon>
        <taxon>Eubacteriales</taxon>
        <taxon>Clostridiaceae</taxon>
        <taxon>Clostridium</taxon>
    </lineage>
</organism>
<name>A0A0M1LCW3_CLOBO</name>
<gene>
    <name evidence="4" type="ORF">FC774_14065</name>
    <name evidence="5" type="ORF">FDB51_07030</name>
    <name evidence="6" type="ORF">FDG31_10895</name>
</gene>
<evidence type="ECO:0000313" key="9">
    <source>
        <dbReference type="Proteomes" id="UP000486903"/>
    </source>
</evidence>
<evidence type="ECO:0000313" key="8">
    <source>
        <dbReference type="Proteomes" id="UP000476820"/>
    </source>
</evidence>
<dbReference type="Proteomes" id="UP000473681">
    <property type="component" value="Unassembled WGS sequence"/>
</dbReference>
<dbReference type="PANTHER" id="PTHR43764">
    <property type="entry name" value="MOLYBDENUM COFACTOR BIOSYNTHESIS"/>
    <property type="match status" value="1"/>
</dbReference>
<dbReference type="EMBL" id="SWVK01000007">
    <property type="protein sequence ID" value="NFN34894.1"/>
    <property type="molecule type" value="Genomic_DNA"/>
</dbReference>
<dbReference type="InterPro" id="IPR051920">
    <property type="entry name" value="MPT_Adenylyltrnsfr/MoaC-Rel"/>
</dbReference>
<evidence type="ECO:0000313" key="6">
    <source>
        <dbReference type="EMBL" id="NFV26667.1"/>
    </source>
</evidence>
<evidence type="ECO:0000256" key="1">
    <source>
        <dbReference type="ARBA" id="ARBA00005046"/>
    </source>
</evidence>
<evidence type="ECO:0000259" key="3">
    <source>
        <dbReference type="SMART" id="SM00852"/>
    </source>
</evidence>